<evidence type="ECO:0000259" key="12">
    <source>
        <dbReference type="PROSITE" id="PS50157"/>
    </source>
</evidence>
<feature type="domain" description="C2H2-type" evidence="12">
    <location>
        <begin position="614"/>
        <end position="641"/>
    </location>
</feature>
<feature type="domain" description="C2H2-type" evidence="12">
    <location>
        <begin position="557"/>
        <end position="584"/>
    </location>
</feature>
<keyword evidence="4" id="KW-0677">Repeat</keyword>
<dbReference type="AlphaFoldDB" id="A0A182RM95"/>
<dbReference type="FunFam" id="3.30.160.60:FF:000180">
    <property type="entry name" value="Zinc finger protein 689"/>
    <property type="match status" value="1"/>
</dbReference>
<evidence type="ECO:0000256" key="10">
    <source>
        <dbReference type="PROSITE-ProRule" id="PRU00042"/>
    </source>
</evidence>
<feature type="domain" description="C2H2-type" evidence="12">
    <location>
        <begin position="586"/>
        <end position="613"/>
    </location>
</feature>
<dbReference type="SUPFAM" id="SSF57667">
    <property type="entry name" value="beta-beta-alpha zinc fingers"/>
    <property type="match status" value="5"/>
</dbReference>
<comment type="similarity">
    <text evidence="2">Belongs to the krueppel C2H2-type zinc-finger protein family.</text>
</comment>
<evidence type="ECO:0000313" key="13">
    <source>
        <dbReference type="EnsemblMetazoa" id="AFUN007367-PA"/>
    </source>
</evidence>
<feature type="domain" description="C2H2-type" evidence="12">
    <location>
        <begin position="670"/>
        <end position="692"/>
    </location>
</feature>
<keyword evidence="5 10" id="KW-0863">Zinc-finger</keyword>
<evidence type="ECO:0000256" key="4">
    <source>
        <dbReference type="ARBA" id="ARBA00022737"/>
    </source>
</evidence>
<evidence type="ECO:0000256" key="5">
    <source>
        <dbReference type="ARBA" id="ARBA00022771"/>
    </source>
</evidence>
<dbReference type="VEuPathDB" id="VectorBase:AFUN2_005956"/>
<evidence type="ECO:0000256" key="8">
    <source>
        <dbReference type="ARBA" id="ARBA00023163"/>
    </source>
</evidence>
<reference evidence="13" key="1">
    <citation type="submission" date="2020-05" db="UniProtKB">
        <authorList>
            <consortium name="EnsemblMetazoa"/>
        </authorList>
    </citation>
    <scope>IDENTIFICATION</scope>
    <source>
        <strain evidence="13">FUMOZ</strain>
    </source>
</reference>
<dbReference type="GO" id="GO:0008270">
    <property type="term" value="F:zinc ion binding"/>
    <property type="evidence" value="ECO:0007669"/>
    <property type="project" value="UniProtKB-KW"/>
</dbReference>
<feature type="domain" description="C2H2-type" evidence="12">
    <location>
        <begin position="124"/>
        <end position="151"/>
    </location>
</feature>
<feature type="region of interest" description="Disordered" evidence="11">
    <location>
        <begin position="325"/>
        <end position="344"/>
    </location>
</feature>
<name>A0A182RM95_ANOFN</name>
<feature type="domain" description="C2H2-type" evidence="12">
    <location>
        <begin position="96"/>
        <end position="123"/>
    </location>
</feature>
<feature type="domain" description="C2H2-type" evidence="12">
    <location>
        <begin position="152"/>
        <end position="192"/>
    </location>
</feature>
<feature type="region of interest" description="Disordered" evidence="11">
    <location>
        <begin position="189"/>
        <end position="209"/>
    </location>
</feature>
<dbReference type="FunFam" id="3.30.160.60:FF:000446">
    <property type="entry name" value="Zinc finger protein"/>
    <property type="match status" value="1"/>
</dbReference>
<dbReference type="InterPro" id="IPR036236">
    <property type="entry name" value="Znf_C2H2_sf"/>
</dbReference>
<evidence type="ECO:0000256" key="1">
    <source>
        <dbReference type="ARBA" id="ARBA00004123"/>
    </source>
</evidence>
<keyword evidence="6" id="KW-0862">Zinc</keyword>
<dbReference type="InterPro" id="IPR013087">
    <property type="entry name" value="Znf_C2H2_type"/>
</dbReference>
<feature type="region of interest" description="Disordered" evidence="11">
    <location>
        <begin position="357"/>
        <end position="379"/>
    </location>
</feature>
<dbReference type="FunFam" id="3.30.160.60:FF:001530">
    <property type="entry name" value="Zinc finger protein 268"/>
    <property type="match status" value="1"/>
</dbReference>
<evidence type="ECO:0000256" key="9">
    <source>
        <dbReference type="ARBA" id="ARBA00023242"/>
    </source>
</evidence>
<evidence type="ECO:0000256" key="6">
    <source>
        <dbReference type="ARBA" id="ARBA00022833"/>
    </source>
</evidence>
<dbReference type="GO" id="GO:0005634">
    <property type="term" value="C:nucleus"/>
    <property type="evidence" value="ECO:0007669"/>
    <property type="project" value="UniProtKB-SubCell"/>
</dbReference>
<evidence type="ECO:0000256" key="7">
    <source>
        <dbReference type="ARBA" id="ARBA00023015"/>
    </source>
</evidence>
<dbReference type="PANTHER" id="PTHR24394:SF48">
    <property type="entry name" value="ZINC FINGER PROTEIN 771"/>
    <property type="match status" value="1"/>
</dbReference>
<keyword evidence="3" id="KW-0479">Metal-binding</keyword>
<sequence>MSTEMESTELQHQNSLPCPECEGQLIPQQDSTDGKDIDHQVFNCNSCGMHLEIQVEDDLPKNGAEKRFQCDICNRFYATPITLKVHRLLHTTGKTELCDFCGASFQTRGQLKIHRRVHTGEKPYKCNECDKSFPYRESLITHSTVHTRIKPFLCVVCNSRFSCIGNLLKHRRLRPEKCGLDSIPIRHIGPRPNKKTMPSLSDRQDKETETKLLQEVPQPNQTTCATDEFVSNKTIYECQIEANTDSTSFKLRTDTDTSTEQGFVKDEEFLEDNEAIDHDRLFLDAEEPNHSIIENGAKFIETTKEANIANDTEYSSPSATLACQNKERCSSTPEREKSVDKISDNDEKELWEYVNIEPDESSDSSTAAKTPKNCNKRQNKKQTFDSLEQFLDKPDEESIQEEQEQLKLLHDLSEPVDSLFRCKLCPQQYTTLYLMARHLERLHNVTLGRARNKLQYVQNTTKHERRYRCNYCDQKYVNPTCLKKHILKHGPDGRLRCKCSCCDEYFMTQEEAHQHALDQHRDRLQCEVCQKLFKKPEQVLRHARYSHSTERKARNKYMCSQCSKKFPSKIALSDHERAECGKSPIYPCDKCDKRFSSFSSLKMHHTVHENQLPFVCSFCGKKFRTKGQQKVHERGHTGEKPYQCDKCTRAFSYRESLVTHQSSHTGVKRYRCMDCDGTFSCTTNLQAHRRVHHRVVSADTELSKSGLKTS</sequence>
<dbReference type="SMART" id="SM00355">
    <property type="entry name" value="ZnF_C2H2"/>
    <property type="match status" value="13"/>
</dbReference>
<feature type="domain" description="C2H2-type" evidence="12">
    <location>
        <begin position="642"/>
        <end position="669"/>
    </location>
</feature>
<dbReference type="PANTHER" id="PTHR24394">
    <property type="entry name" value="ZINC FINGER PROTEIN"/>
    <property type="match status" value="1"/>
</dbReference>
<dbReference type="PROSITE" id="PS00028">
    <property type="entry name" value="ZINC_FINGER_C2H2_1"/>
    <property type="match status" value="9"/>
</dbReference>
<dbReference type="FunFam" id="3.30.160.60:FF:000145">
    <property type="entry name" value="Zinc finger protein 574"/>
    <property type="match status" value="1"/>
</dbReference>
<keyword evidence="9" id="KW-0539">Nucleus</keyword>
<dbReference type="STRING" id="62324.A0A182RM95"/>
<proteinExistence type="inferred from homology"/>
<dbReference type="EnsemblMetazoa" id="AFUN007367-RA">
    <property type="protein sequence ID" value="AFUN007367-PA"/>
    <property type="gene ID" value="AFUN007367"/>
</dbReference>
<keyword evidence="8" id="KW-0804">Transcription</keyword>
<dbReference type="Gene3D" id="3.30.160.60">
    <property type="entry name" value="Classic Zinc Finger"/>
    <property type="match status" value="9"/>
</dbReference>
<evidence type="ECO:0000256" key="11">
    <source>
        <dbReference type="SAM" id="MobiDB-lite"/>
    </source>
</evidence>
<feature type="domain" description="C2H2-type" evidence="12">
    <location>
        <begin position="467"/>
        <end position="494"/>
    </location>
</feature>
<dbReference type="VEuPathDB" id="VectorBase:AFUN007367"/>
<organism evidence="13">
    <name type="scientific">Anopheles funestus</name>
    <name type="common">African malaria mosquito</name>
    <dbReference type="NCBI Taxonomy" id="62324"/>
    <lineage>
        <taxon>Eukaryota</taxon>
        <taxon>Metazoa</taxon>
        <taxon>Ecdysozoa</taxon>
        <taxon>Arthropoda</taxon>
        <taxon>Hexapoda</taxon>
        <taxon>Insecta</taxon>
        <taxon>Pterygota</taxon>
        <taxon>Neoptera</taxon>
        <taxon>Endopterygota</taxon>
        <taxon>Diptera</taxon>
        <taxon>Nematocera</taxon>
        <taxon>Culicoidea</taxon>
        <taxon>Culicidae</taxon>
        <taxon>Anophelinae</taxon>
        <taxon>Anopheles</taxon>
    </lineage>
</organism>
<feature type="domain" description="C2H2-type" evidence="12">
    <location>
        <begin position="68"/>
        <end position="95"/>
    </location>
</feature>
<evidence type="ECO:0000256" key="2">
    <source>
        <dbReference type="ARBA" id="ARBA00006991"/>
    </source>
</evidence>
<dbReference type="PROSITE" id="PS50157">
    <property type="entry name" value="ZINC_FINGER_C2H2_2"/>
    <property type="match status" value="11"/>
</dbReference>
<protein>
    <recommendedName>
        <fullName evidence="12">C2H2-type domain-containing protein</fullName>
    </recommendedName>
</protein>
<keyword evidence="7" id="KW-0805">Transcription regulation</keyword>
<dbReference type="Pfam" id="PF00096">
    <property type="entry name" value="zf-C2H2"/>
    <property type="match status" value="7"/>
</dbReference>
<accession>A0A182RM95</accession>
<evidence type="ECO:0000256" key="3">
    <source>
        <dbReference type="ARBA" id="ARBA00022723"/>
    </source>
</evidence>
<feature type="domain" description="C2H2-type" evidence="12">
    <location>
        <begin position="524"/>
        <end position="552"/>
    </location>
</feature>
<dbReference type="GO" id="GO:0000981">
    <property type="term" value="F:DNA-binding transcription factor activity, RNA polymerase II-specific"/>
    <property type="evidence" value="ECO:0007669"/>
    <property type="project" value="TreeGrafter"/>
</dbReference>
<comment type="subcellular location">
    <subcellularLocation>
        <location evidence="1">Nucleus</location>
    </subcellularLocation>
</comment>